<accession>A0A8H4PIZ8</accession>
<evidence type="ECO:0000313" key="9">
    <source>
        <dbReference type="Proteomes" id="UP000554235"/>
    </source>
</evidence>
<dbReference type="EMBL" id="JAADYS010001326">
    <property type="protein sequence ID" value="KAF4463667.1"/>
    <property type="molecule type" value="Genomic_DNA"/>
</dbReference>
<evidence type="ECO:0000256" key="5">
    <source>
        <dbReference type="ARBA" id="ARBA00022989"/>
    </source>
</evidence>
<protein>
    <submittedName>
        <fullName evidence="8">Oligopeptide transporter</fullName>
    </submittedName>
</protein>
<keyword evidence="9" id="KW-1185">Reference proteome</keyword>
<reference evidence="8 9" key="1">
    <citation type="submission" date="2020-01" db="EMBL/GenBank/DDBJ databases">
        <title>Identification and distribution of gene clusters putatively required for synthesis of sphingolipid metabolism inhibitors in phylogenetically diverse species of the filamentous fungus Fusarium.</title>
        <authorList>
            <person name="Kim H.-S."/>
            <person name="Busman M."/>
            <person name="Brown D.W."/>
            <person name="Divon H."/>
            <person name="Uhlig S."/>
            <person name="Proctor R.H."/>
        </authorList>
    </citation>
    <scope>NUCLEOTIDE SEQUENCE [LARGE SCALE GENOMIC DNA]</scope>
    <source>
        <strain evidence="8 9">NRRL 20459</strain>
    </source>
</reference>
<gene>
    <name evidence="8" type="ORF">FALBO_9509</name>
</gene>
<dbReference type="Pfam" id="PF03169">
    <property type="entry name" value="OPT"/>
    <property type="match status" value="1"/>
</dbReference>
<name>A0A8H4PIZ8_9HYPO</name>
<keyword evidence="5 7" id="KW-1133">Transmembrane helix</keyword>
<dbReference type="PANTHER" id="PTHR31645">
    <property type="entry name" value="OLIGOPEPTIDE TRANSPORTER YGL114W-RELATED"/>
    <property type="match status" value="1"/>
</dbReference>
<evidence type="ECO:0000256" key="3">
    <source>
        <dbReference type="ARBA" id="ARBA00022448"/>
    </source>
</evidence>
<organism evidence="8 9">
    <name type="scientific">Fusarium albosuccineum</name>
    <dbReference type="NCBI Taxonomy" id="1237068"/>
    <lineage>
        <taxon>Eukaryota</taxon>
        <taxon>Fungi</taxon>
        <taxon>Dikarya</taxon>
        <taxon>Ascomycota</taxon>
        <taxon>Pezizomycotina</taxon>
        <taxon>Sordariomycetes</taxon>
        <taxon>Hypocreomycetidae</taxon>
        <taxon>Hypocreales</taxon>
        <taxon>Nectriaceae</taxon>
        <taxon>Fusarium</taxon>
        <taxon>Fusarium decemcellulare species complex</taxon>
    </lineage>
</organism>
<keyword evidence="4 7" id="KW-0812">Transmembrane</keyword>
<proteinExistence type="inferred from homology"/>
<dbReference type="OrthoDB" id="77405at2759"/>
<dbReference type="PANTHER" id="PTHR31645:SF3">
    <property type="entry name" value="OLIGOPEPTIDE TRANSPORTER"/>
    <property type="match status" value="1"/>
</dbReference>
<keyword evidence="6 7" id="KW-0472">Membrane</keyword>
<feature type="transmembrane region" description="Helical" evidence="7">
    <location>
        <begin position="76"/>
        <end position="96"/>
    </location>
</feature>
<evidence type="ECO:0000256" key="6">
    <source>
        <dbReference type="ARBA" id="ARBA00023136"/>
    </source>
</evidence>
<dbReference type="Proteomes" id="UP000554235">
    <property type="component" value="Unassembled WGS sequence"/>
</dbReference>
<comment type="caution">
    <text evidence="8">The sequence shown here is derived from an EMBL/GenBank/DDBJ whole genome shotgun (WGS) entry which is preliminary data.</text>
</comment>
<dbReference type="GO" id="GO:0035673">
    <property type="term" value="F:oligopeptide transmembrane transporter activity"/>
    <property type="evidence" value="ECO:0007669"/>
    <property type="project" value="InterPro"/>
</dbReference>
<sequence length="316" mass="34314">MILLCSSVTDFLAHYKVIYRSMRMATARLKQLVRRTDRGQEDQNEPRVSWTTWVPGTIVMIIVSCVFLYHQYDMPVETCVVSLIFGFVLAFITIQVQGMTDNSPLTAITKLSQLAIGRMTRGSGVPLVEASRINIAGAQASGGAAYAAAELIMDFRIGYLLGTPVMQQFIVQILGNVCAVFISPAIFILFAKAYPCIIHLDETGICSFLVPGAQSWSAIATAVLSPGFRIPTSAAVTALVIGGVSVALSLLKSLYWVGERAKYRLYVPNMTIVRFAMILPATCYNTVSSNLSLPRLPALSLTSPHAMTMGAIAMML</sequence>
<dbReference type="GO" id="GO:0000329">
    <property type="term" value="C:fungal-type vacuole membrane"/>
    <property type="evidence" value="ECO:0007669"/>
    <property type="project" value="TreeGrafter"/>
</dbReference>
<feature type="transmembrane region" description="Helical" evidence="7">
    <location>
        <begin position="230"/>
        <end position="251"/>
    </location>
</feature>
<comment type="subcellular location">
    <subcellularLocation>
        <location evidence="1">Membrane</location>
        <topology evidence="1">Multi-pass membrane protein</topology>
    </subcellularLocation>
</comment>
<dbReference type="InterPro" id="IPR004813">
    <property type="entry name" value="OPT"/>
</dbReference>
<keyword evidence="3" id="KW-0813">Transport</keyword>
<dbReference type="AlphaFoldDB" id="A0A8H4PIZ8"/>
<feature type="transmembrane region" description="Helical" evidence="7">
    <location>
        <begin position="50"/>
        <end position="69"/>
    </location>
</feature>
<evidence type="ECO:0000256" key="4">
    <source>
        <dbReference type="ARBA" id="ARBA00022692"/>
    </source>
</evidence>
<evidence type="ECO:0000256" key="2">
    <source>
        <dbReference type="ARBA" id="ARBA00008807"/>
    </source>
</evidence>
<comment type="similarity">
    <text evidence="2">Belongs to the oligopeptide OPT transporter family.</text>
</comment>
<evidence type="ECO:0000256" key="7">
    <source>
        <dbReference type="SAM" id="Phobius"/>
    </source>
</evidence>
<evidence type="ECO:0000313" key="8">
    <source>
        <dbReference type="EMBL" id="KAF4463667.1"/>
    </source>
</evidence>
<feature type="transmembrane region" description="Helical" evidence="7">
    <location>
        <begin position="169"/>
        <end position="191"/>
    </location>
</feature>
<evidence type="ECO:0000256" key="1">
    <source>
        <dbReference type="ARBA" id="ARBA00004141"/>
    </source>
</evidence>
<dbReference type="InterPro" id="IPR045035">
    <property type="entry name" value="YSL-like"/>
</dbReference>
<feature type="transmembrane region" description="Helical" evidence="7">
    <location>
        <begin position="203"/>
        <end position="224"/>
    </location>
</feature>